<proteinExistence type="predicted"/>
<accession>A0A8T9ST43</accession>
<keyword evidence="1" id="KW-0812">Transmembrane</keyword>
<keyword evidence="1" id="KW-0472">Membrane</keyword>
<dbReference type="KEGG" id="haei:MUN82_20565"/>
<gene>
    <name evidence="2" type="ORF">MUN82_20565</name>
</gene>
<dbReference type="Proteomes" id="UP000829925">
    <property type="component" value="Chromosome"/>
</dbReference>
<reference evidence="2 3" key="1">
    <citation type="submission" date="2022-04" db="EMBL/GenBank/DDBJ databases">
        <title>Hymenobacter sp. isolated from the air.</title>
        <authorList>
            <person name="Won M."/>
            <person name="Lee C.-M."/>
            <person name="Woen H.-Y."/>
            <person name="Kwon S.-W."/>
        </authorList>
    </citation>
    <scope>NUCLEOTIDE SEQUENCE [LARGE SCALE GENOMIC DNA]</scope>
    <source>
        <strain evidence="3">5413 J-13</strain>
    </source>
</reference>
<sequence>MAATPNSRSGGTIHLLVGGVLLIVELYLLFGRYTEWQAGNFNTFGFVINIALLILAGYFLRAGWEMRRGKNDLLD</sequence>
<name>A0A8T9ST43_9BACT</name>
<dbReference type="RefSeq" id="WP_245093464.1">
    <property type="nucleotide sequence ID" value="NZ_CP095053.1"/>
</dbReference>
<dbReference type="EMBL" id="CP095053">
    <property type="protein sequence ID" value="UOR05312.1"/>
    <property type="molecule type" value="Genomic_DNA"/>
</dbReference>
<evidence type="ECO:0000313" key="2">
    <source>
        <dbReference type="EMBL" id="UOR05312.1"/>
    </source>
</evidence>
<feature type="transmembrane region" description="Helical" evidence="1">
    <location>
        <begin position="12"/>
        <end position="30"/>
    </location>
</feature>
<keyword evidence="3" id="KW-1185">Reference proteome</keyword>
<evidence type="ECO:0000256" key="1">
    <source>
        <dbReference type="SAM" id="Phobius"/>
    </source>
</evidence>
<keyword evidence="1" id="KW-1133">Transmembrane helix</keyword>
<dbReference type="AlphaFoldDB" id="A0A8T9ST43"/>
<protein>
    <submittedName>
        <fullName evidence="2">Uncharacterized protein</fullName>
    </submittedName>
</protein>
<organism evidence="2 3">
    <name type="scientific">Hymenobacter aerilatus</name>
    <dbReference type="NCBI Taxonomy" id="2932251"/>
    <lineage>
        <taxon>Bacteria</taxon>
        <taxon>Pseudomonadati</taxon>
        <taxon>Bacteroidota</taxon>
        <taxon>Cytophagia</taxon>
        <taxon>Cytophagales</taxon>
        <taxon>Hymenobacteraceae</taxon>
        <taxon>Hymenobacter</taxon>
    </lineage>
</organism>
<feature type="transmembrane region" description="Helical" evidence="1">
    <location>
        <begin position="42"/>
        <end position="60"/>
    </location>
</feature>
<evidence type="ECO:0000313" key="3">
    <source>
        <dbReference type="Proteomes" id="UP000829925"/>
    </source>
</evidence>